<gene>
    <name evidence="1" type="ORF">PoB_002410200</name>
</gene>
<proteinExistence type="predicted"/>
<protein>
    <submittedName>
        <fullName evidence="1">Uncharacterized protein</fullName>
    </submittedName>
</protein>
<keyword evidence="2" id="KW-1185">Reference proteome</keyword>
<organism evidence="1 2">
    <name type="scientific">Plakobranchus ocellatus</name>
    <dbReference type="NCBI Taxonomy" id="259542"/>
    <lineage>
        <taxon>Eukaryota</taxon>
        <taxon>Metazoa</taxon>
        <taxon>Spiralia</taxon>
        <taxon>Lophotrochozoa</taxon>
        <taxon>Mollusca</taxon>
        <taxon>Gastropoda</taxon>
        <taxon>Heterobranchia</taxon>
        <taxon>Euthyneura</taxon>
        <taxon>Panpulmonata</taxon>
        <taxon>Sacoglossa</taxon>
        <taxon>Placobranchoidea</taxon>
        <taxon>Plakobranchidae</taxon>
        <taxon>Plakobranchus</taxon>
    </lineage>
</organism>
<sequence length="83" mass="9102">MTALASSQPPHTFSGTMFPWDNCGGGHLIDNTFLKTQALVFVARGLHTNNTTKFSLPATQRVRKDVLVYPGVLMVGYHIRAKA</sequence>
<evidence type="ECO:0000313" key="1">
    <source>
        <dbReference type="EMBL" id="GFN97596.1"/>
    </source>
</evidence>
<comment type="caution">
    <text evidence="1">The sequence shown here is derived from an EMBL/GenBank/DDBJ whole genome shotgun (WGS) entry which is preliminary data.</text>
</comment>
<name>A0AAV3ZSS4_9GAST</name>
<reference evidence="1 2" key="1">
    <citation type="journal article" date="2021" name="Elife">
        <title>Chloroplast acquisition without the gene transfer in kleptoplastic sea slugs, Plakobranchus ocellatus.</title>
        <authorList>
            <person name="Maeda T."/>
            <person name="Takahashi S."/>
            <person name="Yoshida T."/>
            <person name="Shimamura S."/>
            <person name="Takaki Y."/>
            <person name="Nagai Y."/>
            <person name="Toyoda A."/>
            <person name="Suzuki Y."/>
            <person name="Arimoto A."/>
            <person name="Ishii H."/>
            <person name="Satoh N."/>
            <person name="Nishiyama T."/>
            <person name="Hasebe M."/>
            <person name="Maruyama T."/>
            <person name="Minagawa J."/>
            <person name="Obokata J."/>
            <person name="Shigenobu S."/>
        </authorList>
    </citation>
    <scope>NUCLEOTIDE SEQUENCE [LARGE SCALE GENOMIC DNA]</scope>
</reference>
<dbReference type="EMBL" id="BLXT01002790">
    <property type="protein sequence ID" value="GFN97596.1"/>
    <property type="molecule type" value="Genomic_DNA"/>
</dbReference>
<dbReference type="AlphaFoldDB" id="A0AAV3ZSS4"/>
<dbReference type="Proteomes" id="UP000735302">
    <property type="component" value="Unassembled WGS sequence"/>
</dbReference>
<evidence type="ECO:0000313" key="2">
    <source>
        <dbReference type="Proteomes" id="UP000735302"/>
    </source>
</evidence>
<accession>A0AAV3ZSS4</accession>